<dbReference type="Proteomes" id="UP000245081">
    <property type="component" value="Unassembled WGS sequence"/>
</dbReference>
<keyword evidence="2" id="KW-0408">Iron</keyword>
<comment type="caution">
    <text evidence="5">The sequence shown here is derived from an EMBL/GenBank/DDBJ whole genome shotgun (WGS) entry which is preliminary data.</text>
</comment>
<dbReference type="OrthoDB" id="9801223at2"/>
<dbReference type="PANTHER" id="PTHR47354:SF5">
    <property type="entry name" value="PROTEIN RFBI"/>
    <property type="match status" value="1"/>
</dbReference>
<dbReference type="GO" id="GO:0051537">
    <property type="term" value="F:2 iron, 2 sulfur cluster binding"/>
    <property type="evidence" value="ECO:0007669"/>
    <property type="project" value="UniProtKB-KW"/>
</dbReference>
<accession>A0A2R5F949</accession>
<dbReference type="EMBL" id="BDOQ01000003">
    <property type="protein sequence ID" value="GBG13443.1"/>
    <property type="molecule type" value="Genomic_DNA"/>
</dbReference>
<keyword evidence="6" id="KW-1185">Reference proteome</keyword>
<evidence type="ECO:0000256" key="2">
    <source>
        <dbReference type="ARBA" id="ARBA00022714"/>
    </source>
</evidence>
<dbReference type="InterPro" id="IPR008333">
    <property type="entry name" value="Cbr1-like_FAD-bd_dom"/>
</dbReference>
<keyword evidence="2" id="KW-0001">2Fe-2S</keyword>
<dbReference type="RefSeq" id="WP_109014646.1">
    <property type="nucleotide sequence ID" value="NZ_BDOQ01000003.1"/>
</dbReference>
<evidence type="ECO:0000259" key="4">
    <source>
        <dbReference type="PROSITE" id="PS51384"/>
    </source>
</evidence>
<dbReference type="PRINTS" id="PR00371">
    <property type="entry name" value="FPNCR"/>
</dbReference>
<evidence type="ECO:0000313" key="5">
    <source>
        <dbReference type="EMBL" id="GBG13443.1"/>
    </source>
</evidence>
<gene>
    <name evidence="5" type="ORF">NMK_0990</name>
</gene>
<name>A0A2R5F949_9PROT</name>
<dbReference type="InterPro" id="IPR050415">
    <property type="entry name" value="MRET"/>
</dbReference>
<dbReference type="Gene3D" id="3.40.50.80">
    <property type="entry name" value="Nucleotide-binding domain of ferredoxin-NADP reductase (FNR) module"/>
    <property type="match status" value="1"/>
</dbReference>
<dbReference type="AlphaFoldDB" id="A0A2R5F949"/>
<comment type="cofactor">
    <cofactor evidence="1">
        <name>FAD</name>
        <dbReference type="ChEBI" id="CHEBI:57692"/>
    </cofactor>
</comment>
<proteinExistence type="predicted"/>
<dbReference type="Pfam" id="PF00175">
    <property type="entry name" value="NAD_binding_1"/>
    <property type="match status" value="1"/>
</dbReference>
<dbReference type="SUPFAM" id="SSF52343">
    <property type="entry name" value="Ferredoxin reductase-like, C-terminal NADP-linked domain"/>
    <property type="match status" value="1"/>
</dbReference>
<protein>
    <submittedName>
        <fullName evidence="5">CDP-6-deoxy-delta-3,4-glucoseen reductase</fullName>
    </submittedName>
</protein>
<evidence type="ECO:0000256" key="3">
    <source>
        <dbReference type="ARBA" id="ARBA00034078"/>
    </source>
</evidence>
<reference evidence="5 6" key="1">
    <citation type="journal article" date="2018" name="Environ. Microbiol.">
        <title>Isolation and genomic characterization of Novimethylophilus kurashikiensis gen. nov. sp. nov., a new lanthanide-dependent methylotrophic species of Methylophilaceae.</title>
        <authorList>
            <person name="Lv H."/>
            <person name="Sahin N."/>
            <person name="Tani A."/>
        </authorList>
    </citation>
    <scope>NUCLEOTIDE SEQUENCE [LARGE SCALE GENOMIC DNA]</scope>
    <source>
        <strain evidence="5 6">La2-4</strain>
    </source>
</reference>
<evidence type="ECO:0000256" key="1">
    <source>
        <dbReference type="ARBA" id="ARBA00001974"/>
    </source>
</evidence>
<dbReference type="InterPro" id="IPR017938">
    <property type="entry name" value="Riboflavin_synthase-like_b-brl"/>
</dbReference>
<dbReference type="PANTHER" id="PTHR47354">
    <property type="entry name" value="NADH OXIDOREDUCTASE HCR"/>
    <property type="match status" value="1"/>
</dbReference>
<dbReference type="Gene3D" id="2.40.30.10">
    <property type="entry name" value="Translation factors"/>
    <property type="match status" value="1"/>
</dbReference>
<dbReference type="PROSITE" id="PS51384">
    <property type="entry name" value="FAD_FR"/>
    <property type="match status" value="1"/>
</dbReference>
<dbReference type="InterPro" id="IPR001709">
    <property type="entry name" value="Flavoprot_Pyr_Nucl_cyt_Rdtase"/>
</dbReference>
<dbReference type="PRINTS" id="PR00410">
    <property type="entry name" value="PHEHYDRXLASE"/>
</dbReference>
<evidence type="ECO:0000313" key="6">
    <source>
        <dbReference type="Proteomes" id="UP000245081"/>
    </source>
</evidence>
<feature type="domain" description="FAD-binding FR-type" evidence="4">
    <location>
        <begin position="8"/>
        <end position="106"/>
    </location>
</feature>
<dbReference type="SUPFAM" id="SSF63380">
    <property type="entry name" value="Riboflavin synthase domain-like"/>
    <property type="match status" value="1"/>
</dbReference>
<dbReference type="InterPro" id="IPR001433">
    <property type="entry name" value="OxRdtase_FAD/NAD-bd"/>
</dbReference>
<organism evidence="5 6">
    <name type="scientific">Novimethylophilus kurashikiensis</name>
    <dbReference type="NCBI Taxonomy" id="1825523"/>
    <lineage>
        <taxon>Bacteria</taxon>
        <taxon>Pseudomonadati</taxon>
        <taxon>Pseudomonadota</taxon>
        <taxon>Betaproteobacteria</taxon>
        <taxon>Nitrosomonadales</taxon>
        <taxon>Methylophilaceae</taxon>
        <taxon>Novimethylophilus</taxon>
    </lineage>
</organism>
<sequence>MKSAHPIDHRLKATVIRVAELTPGIIGIRLSCPEVSDYKAGQYIRVWIDEHRVKSFSLASAPSIDGELQLHVKCVAGSEVSRWLHEEMRPGDTLYIERPQGRSFYTPSRFDQPILMIGTGSGLAPLYGMAREALRQGHRGEIHLYHGVRYREELYLTEQLRALSSLNRNFHYSPCLSRERLPEHGQYGRASNLALQQIPLSSQWLVYLSGNIDMVRDAAQVAVDAGVPPEAVLSDMVRPEELCIKTARAA</sequence>
<dbReference type="GO" id="GO:0016491">
    <property type="term" value="F:oxidoreductase activity"/>
    <property type="evidence" value="ECO:0007669"/>
    <property type="project" value="InterPro"/>
</dbReference>
<keyword evidence="2" id="KW-0411">Iron-sulfur</keyword>
<comment type="cofactor">
    <cofactor evidence="3">
        <name>[2Fe-2S] cluster</name>
        <dbReference type="ChEBI" id="CHEBI:190135"/>
    </cofactor>
</comment>
<keyword evidence="2" id="KW-0479">Metal-binding</keyword>
<dbReference type="InterPro" id="IPR017927">
    <property type="entry name" value="FAD-bd_FR_type"/>
</dbReference>
<dbReference type="InterPro" id="IPR039261">
    <property type="entry name" value="FNR_nucleotide-bd"/>
</dbReference>
<dbReference type="Pfam" id="PF00970">
    <property type="entry name" value="FAD_binding_6"/>
    <property type="match status" value="1"/>
</dbReference>